<keyword evidence="6" id="KW-0282">Flagellum</keyword>
<keyword evidence="6" id="KW-0969">Cilium</keyword>
<name>A0A3D8P860_9THEO</name>
<keyword evidence="4 5" id="KW-0472">Membrane</keyword>
<comment type="caution">
    <text evidence="6">The sequence shown here is derived from an EMBL/GenBank/DDBJ whole genome shotgun (WGS) entry which is preliminary data.</text>
</comment>
<evidence type="ECO:0000256" key="4">
    <source>
        <dbReference type="ARBA" id="ARBA00023136"/>
    </source>
</evidence>
<evidence type="ECO:0000256" key="2">
    <source>
        <dbReference type="ARBA" id="ARBA00022692"/>
    </source>
</evidence>
<comment type="similarity">
    <text evidence="5">Belongs to the FliO/MopB family.</text>
</comment>
<evidence type="ECO:0000313" key="7">
    <source>
        <dbReference type="Proteomes" id="UP000256329"/>
    </source>
</evidence>
<sequence length="114" mass="12863">MDRELLWALLKLIIFLPLVLGLLYLTLRHGLGRRLLPGRGQHLEVVEQIPLGPKAVLSLVRVGERYYLIGHGEGAVTLLKELEGKFAAAPVEPFPSLVNHWLRRLQEGKRRASD</sequence>
<dbReference type="EMBL" id="QSLN01000001">
    <property type="protein sequence ID" value="RDV84681.1"/>
    <property type="molecule type" value="Genomic_DNA"/>
</dbReference>
<keyword evidence="3 5" id="KW-1133">Transmembrane helix</keyword>
<keyword evidence="2 5" id="KW-0812">Transmembrane</keyword>
<keyword evidence="1 5" id="KW-1003">Cell membrane</keyword>
<dbReference type="GO" id="GO:0009425">
    <property type="term" value="C:bacterial-type flagellum basal body"/>
    <property type="evidence" value="ECO:0007669"/>
    <property type="project" value="UniProtKB-SubCell"/>
</dbReference>
<dbReference type="GO" id="GO:0005886">
    <property type="term" value="C:plasma membrane"/>
    <property type="evidence" value="ECO:0007669"/>
    <property type="project" value="UniProtKB-SubCell"/>
</dbReference>
<proteinExistence type="inferred from homology"/>
<accession>A0A3D8P860</accession>
<dbReference type="Pfam" id="PF04347">
    <property type="entry name" value="FliO"/>
    <property type="match status" value="1"/>
</dbReference>
<dbReference type="Proteomes" id="UP000256329">
    <property type="component" value="Unassembled WGS sequence"/>
</dbReference>
<protein>
    <recommendedName>
        <fullName evidence="5">Flagellar protein</fullName>
    </recommendedName>
</protein>
<feature type="transmembrane region" description="Helical" evidence="5">
    <location>
        <begin position="6"/>
        <end position="27"/>
    </location>
</feature>
<dbReference type="OrthoDB" id="1724978at2"/>
<keyword evidence="6" id="KW-0966">Cell projection</keyword>
<evidence type="ECO:0000313" key="6">
    <source>
        <dbReference type="EMBL" id="RDV84681.1"/>
    </source>
</evidence>
<dbReference type="GO" id="GO:0044781">
    <property type="term" value="P:bacterial-type flagellum organization"/>
    <property type="evidence" value="ECO:0007669"/>
    <property type="project" value="UniProtKB-UniRule"/>
</dbReference>
<comment type="subcellular location">
    <subcellularLocation>
        <location evidence="5">Cell membrane</location>
    </subcellularLocation>
    <subcellularLocation>
        <location evidence="5">Bacterial flagellum basal body</location>
    </subcellularLocation>
</comment>
<organism evidence="6 7">
    <name type="scientific">Ammonifex thiophilus</name>
    <dbReference type="NCBI Taxonomy" id="444093"/>
    <lineage>
        <taxon>Bacteria</taxon>
        <taxon>Bacillati</taxon>
        <taxon>Bacillota</taxon>
        <taxon>Clostridia</taxon>
        <taxon>Thermoanaerobacterales</taxon>
        <taxon>Thermoanaerobacteraceae</taxon>
        <taxon>Ammonifex</taxon>
    </lineage>
</organism>
<evidence type="ECO:0000256" key="1">
    <source>
        <dbReference type="ARBA" id="ARBA00022475"/>
    </source>
</evidence>
<keyword evidence="5" id="KW-0975">Bacterial flagellum</keyword>
<dbReference type="RefSeq" id="WP_115791675.1">
    <property type="nucleotide sequence ID" value="NZ_QSLN01000001.1"/>
</dbReference>
<evidence type="ECO:0000256" key="5">
    <source>
        <dbReference type="RuleBase" id="RU362064"/>
    </source>
</evidence>
<reference evidence="6 7" key="1">
    <citation type="submission" date="2018-08" db="EMBL/GenBank/DDBJ databases">
        <title>Form III RuBisCO-mediated autotrophy in Thermodesulfobium bacteria.</title>
        <authorList>
            <person name="Toshchakov S.V."/>
            <person name="Kublanov I.V."/>
            <person name="Frolov E."/>
            <person name="Bonch-Osmolovskaya E.A."/>
            <person name="Tourova T.P."/>
            <person name="Chernych N.A."/>
            <person name="Lebedinsky A.V."/>
        </authorList>
    </citation>
    <scope>NUCLEOTIDE SEQUENCE [LARGE SCALE GENOMIC DNA]</scope>
    <source>
        <strain evidence="6 7">SR</strain>
    </source>
</reference>
<dbReference type="InterPro" id="IPR022781">
    <property type="entry name" value="Flagellar_biosynth_FliO"/>
</dbReference>
<evidence type="ECO:0000256" key="3">
    <source>
        <dbReference type="ARBA" id="ARBA00022989"/>
    </source>
</evidence>
<dbReference type="AlphaFoldDB" id="A0A3D8P860"/>
<gene>
    <name evidence="6" type="primary">fliO</name>
    <name evidence="6" type="ORF">DXX99_01125</name>
</gene>
<keyword evidence="7" id="KW-1185">Reference proteome</keyword>
<dbReference type="NCBIfam" id="TIGR03500">
    <property type="entry name" value="FliO_TIGR"/>
    <property type="match status" value="1"/>
</dbReference>